<reference evidence="1 2" key="1">
    <citation type="submission" date="2024-01" db="EMBL/GenBank/DDBJ databases">
        <title>Genome assemblies of Stephania.</title>
        <authorList>
            <person name="Yang L."/>
        </authorList>
    </citation>
    <scope>NUCLEOTIDE SEQUENCE [LARGE SCALE GENOMIC DNA]</scope>
    <source>
        <strain evidence="1">JXDWG</strain>
        <tissue evidence="1">Leaf</tissue>
    </source>
</reference>
<evidence type="ECO:0000313" key="2">
    <source>
        <dbReference type="Proteomes" id="UP001419268"/>
    </source>
</evidence>
<gene>
    <name evidence="1" type="ORF">Scep_021705</name>
</gene>
<name>A0AAP0F514_9MAGN</name>
<evidence type="ECO:0000313" key="1">
    <source>
        <dbReference type="EMBL" id="KAK9104861.1"/>
    </source>
</evidence>
<sequence length="112" mass="12578">MYTATNFLGHCSACRIECLSGSEAKLVRRHDEHTQATPDQPIDEEQLYYDTARDYPKGRVYGLGSLAKRKRRYADPSASTSQELMVRCSEFDAVVQRLAQFEATVTAPVSQS</sequence>
<accession>A0AAP0F514</accession>
<organism evidence="1 2">
    <name type="scientific">Stephania cephalantha</name>
    <dbReference type="NCBI Taxonomy" id="152367"/>
    <lineage>
        <taxon>Eukaryota</taxon>
        <taxon>Viridiplantae</taxon>
        <taxon>Streptophyta</taxon>
        <taxon>Embryophyta</taxon>
        <taxon>Tracheophyta</taxon>
        <taxon>Spermatophyta</taxon>
        <taxon>Magnoliopsida</taxon>
        <taxon>Ranunculales</taxon>
        <taxon>Menispermaceae</taxon>
        <taxon>Menispermoideae</taxon>
        <taxon>Cissampelideae</taxon>
        <taxon>Stephania</taxon>
    </lineage>
</organism>
<dbReference type="Proteomes" id="UP001419268">
    <property type="component" value="Unassembled WGS sequence"/>
</dbReference>
<dbReference type="AlphaFoldDB" id="A0AAP0F514"/>
<comment type="caution">
    <text evidence="1">The sequence shown here is derived from an EMBL/GenBank/DDBJ whole genome shotgun (WGS) entry which is preliminary data.</text>
</comment>
<proteinExistence type="predicted"/>
<protein>
    <submittedName>
        <fullName evidence="1">Uncharacterized protein</fullName>
    </submittedName>
</protein>
<dbReference type="EMBL" id="JBBNAG010000009">
    <property type="protein sequence ID" value="KAK9104861.1"/>
    <property type="molecule type" value="Genomic_DNA"/>
</dbReference>
<keyword evidence="2" id="KW-1185">Reference proteome</keyword>